<evidence type="ECO:0000313" key="2">
    <source>
        <dbReference type="EMBL" id="KKL70612.1"/>
    </source>
</evidence>
<dbReference type="Pfam" id="PF02604">
    <property type="entry name" value="PhdYeFM_antitox"/>
    <property type="match status" value="1"/>
</dbReference>
<dbReference type="NCBIfam" id="TIGR01552">
    <property type="entry name" value="phd_fam"/>
    <property type="match status" value="1"/>
</dbReference>
<name>A0A0F9H5Q6_9ZZZZ</name>
<comment type="caution">
    <text evidence="2">The sequence shown here is derived from an EMBL/GenBank/DDBJ whole genome shotgun (WGS) entry which is preliminary data.</text>
</comment>
<comment type="similarity">
    <text evidence="1">Belongs to the phD/YefM antitoxin family.</text>
</comment>
<evidence type="ECO:0008006" key="3">
    <source>
        <dbReference type="Google" id="ProtNLM"/>
    </source>
</evidence>
<dbReference type="EMBL" id="LAZR01025848">
    <property type="protein sequence ID" value="KKL70612.1"/>
    <property type="molecule type" value="Genomic_DNA"/>
</dbReference>
<dbReference type="InterPro" id="IPR036165">
    <property type="entry name" value="YefM-like_sf"/>
</dbReference>
<dbReference type="Gene3D" id="3.40.1620.10">
    <property type="entry name" value="YefM-like domain"/>
    <property type="match status" value="1"/>
</dbReference>
<dbReference type="InterPro" id="IPR051416">
    <property type="entry name" value="phD-YefM_TA_antitoxins"/>
</dbReference>
<gene>
    <name evidence="2" type="ORF">LCGC14_2103170</name>
</gene>
<proteinExistence type="inferred from homology"/>
<sequence>MKSVGIRELKNKLSKYLRLVKDGEVIIVTDRNEIVAEIKQPAPNESDIDSDIMNYLNEQEEKGKILRTVRAKSVIDAMIKSERKKRVSVDWKWVYQKTREDRP</sequence>
<evidence type="ECO:0000256" key="1">
    <source>
        <dbReference type="ARBA" id="ARBA00009981"/>
    </source>
</evidence>
<dbReference type="PANTHER" id="PTHR35377:SF8">
    <property type="entry name" value="ANTITOXIN VAPB22"/>
    <property type="match status" value="1"/>
</dbReference>
<reference evidence="2" key="1">
    <citation type="journal article" date="2015" name="Nature">
        <title>Complex archaea that bridge the gap between prokaryotes and eukaryotes.</title>
        <authorList>
            <person name="Spang A."/>
            <person name="Saw J.H."/>
            <person name="Jorgensen S.L."/>
            <person name="Zaremba-Niedzwiedzka K."/>
            <person name="Martijn J."/>
            <person name="Lind A.E."/>
            <person name="van Eijk R."/>
            <person name="Schleper C."/>
            <person name="Guy L."/>
            <person name="Ettema T.J."/>
        </authorList>
    </citation>
    <scope>NUCLEOTIDE SEQUENCE</scope>
</reference>
<dbReference type="PANTHER" id="PTHR35377">
    <property type="entry name" value="ANTITOXIN VAPB49-RELATED-RELATED"/>
    <property type="match status" value="1"/>
</dbReference>
<organism evidence="2">
    <name type="scientific">marine sediment metagenome</name>
    <dbReference type="NCBI Taxonomy" id="412755"/>
    <lineage>
        <taxon>unclassified sequences</taxon>
        <taxon>metagenomes</taxon>
        <taxon>ecological metagenomes</taxon>
    </lineage>
</organism>
<accession>A0A0F9H5Q6</accession>
<protein>
    <recommendedName>
        <fullName evidence="3">Antitoxin</fullName>
    </recommendedName>
</protein>
<dbReference type="InterPro" id="IPR006442">
    <property type="entry name" value="Antitoxin_Phd/YefM"/>
</dbReference>
<dbReference type="AlphaFoldDB" id="A0A0F9H5Q6"/>
<dbReference type="SUPFAM" id="SSF143120">
    <property type="entry name" value="YefM-like"/>
    <property type="match status" value="1"/>
</dbReference>